<evidence type="ECO:0000256" key="1">
    <source>
        <dbReference type="ARBA" id="ARBA00004651"/>
    </source>
</evidence>
<evidence type="ECO:0000256" key="8">
    <source>
        <dbReference type="SAM" id="Phobius"/>
    </source>
</evidence>
<dbReference type="Gene3D" id="1.10.3470.10">
    <property type="entry name" value="ABC transporter involved in vitamin B12 uptake, BtuC"/>
    <property type="match status" value="1"/>
</dbReference>
<dbReference type="InterPro" id="IPR037294">
    <property type="entry name" value="ABC_BtuC-like"/>
</dbReference>
<name>A0A7X3FJ28_9BACL</name>
<evidence type="ECO:0000256" key="3">
    <source>
        <dbReference type="ARBA" id="ARBA00022448"/>
    </source>
</evidence>
<comment type="subcellular location">
    <subcellularLocation>
        <location evidence="1">Cell membrane</location>
        <topology evidence="1">Multi-pass membrane protein</topology>
    </subcellularLocation>
</comment>
<evidence type="ECO:0000256" key="2">
    <source>
        <dbReference type="ARBA" id="ARBA00007935"/>
    </source>
</evidence>
<feature type="transmembrane region" description="Helical" evidence="8">
    <location>
        <begin position="150"/>
        <end position="172"/>
    </location>
</feature>
<evidence type="ECO:0000256" key="5">
    <source>
        <dbReference type="ARBA" id="ARBA00022692"/>
    </source>
</evidence>
<keyword evidence="10" id="KW-1185">Reference proteome</keyword>
<sequence length="331" mass="34506">MKSATLRSSSKVIEIITFVLLVIVVIVSIGLGSVKIPFGELLSTLLGNSTGQYDTIMWDIRIPRVLLALFIGANLAISGAMLQAVMNNPLADPGLTGVSSGAAVAALFILLVMPGLSSMLPIAAIGGGAIASAMVYLLSWNKRGITPIRVILSGVAVNAIFGGFIGLMSILYSDKLPGALQWLNGSLSGKGMGDALTIVPYSAVGWIAAFFCIRKANTLRLGEQVAVNLGESMTKVRILLSLVAVYLAAVSVSVVGLIGFIGLVVPHMARIFVGSNYSRLIPMSLMLGAIVLVVADTAGRTLFAPLDIPAGIIMAIAGGPYFLYLMRKGEV</sequence>
<dbReference type="Proteomes" id="UP000490800">
    <property type="component" value="Unassembled WGS sequence"/>
</dbReference>
<dbReference type="SUPFAM" id="SSF81345">
    <property type="entry name" value="ABC transporter involved in vitamin B12 uptake, BtuC"/>
    <property type="match status" value="1"/>
</dbReference>
<feature type="transmembrane region" description="Helical" evidence="8">
    <location>
        <begin position="12"/>
        <end position="34"/>
    </location>
</feature>
<feature type="transmembrane region" description="Helical" evidence="8">
    <location>
        <begin position="94"/>
        <end position="113"/>
    </location>
</feature>
<dbReference type="GO" id="GO:0005886">
    <property type="term" value="C:plasma membrane"/>
    <property type="evidence" value="ECO:0007669"/>
    <property type="project" value="UniProtKB-SubCell"/>
</dbReference>
<feature type="transmembrane region" description="Helical" evidence="8">
    <location>
        <begin position="302"/>
        <end position="324"/>
    </location>
</feature>
<keyword evidence="7 8" id="KW-0472">Membrane</keyword>
<keyword evidence="3" id="KW-0813">Transport</keyword>
<dbReference type="Pfam" id="PF01032">
    <property type="entry name" value="FecCD"/>
    <property type="match status" value="1"/>
</dbReference>
<dbReference type="PANTHER" id="PTHR30472">
    <property type="entry name" value="FERRIC ENTEROBACTIN TRANSPORT SYSTEM PERMEASE PROTEIN"/>
    <property type="match status" value="1"/>
</dbReference>
<feature type="transmembrane region" description="Helical" evidence="8">
    <location>
        <begin position="119"/>
        <end position="138"/>
    </location>
</feature>
<dbReference type="AlphaFoldDB" id="A0A7X3FJ28"/>
<comment type="caution">
    <text evidence="9">The sequence shown here is derived from an EMBL/GenBank/DDBJ whole genome shotgun (WGS) entry which is preliminary data.</text>
</comment>
<gene>
    <name evidence="9" type="ORF">EDM21_14360</name>
</gene>
<evidence type="ECO:0000256" key="6">
    <source>
        <dbReference type="ARBA" id="ARBA00022989"/>
    </source>
</evidence>
<dbReference type="OrthoDB" id="9811721at2"/>
<proteinExistence type="inferred from homology"/>
<reference evidence="9 10" key="1">
    <citation type="journal article" date="2019" name="Microorganisms">
        <title>Paenibacillus lutrae sp. nov., A Chitinolytic Species Isolated from A River Otter in Castril Natural Park, Granada, Spain.</title>
        <authorList>
            <person name="Rodriguez M."/>
            <person name="Reina J.C."/>
            <person name="Bejar V."/>
            <person name="Llamas I."/>
        </authorList>
    </citation>
    <scope>NUCLEOTIDE SEQUENCE [LARGE SCALE GENOMIC DNA]</scope>
    <source>
        <strain evidence="9 10">N10</strain>
    </source>
</reference>
<organism evidence="9 10">
    <name type="scientific">Paenibacillus lutrae</name>
    <dbReference type="NCBI Taxonomy" id="2078573"/>
    <lineage>
        <taxon>Bacteria</taxon>
        <taxon>Bacillati</taxon>
        <taxon>Bacillota</taxon>
        <taxon>Bacilli</taxon>
        <taxon>Bacillales</taxon>
        <taxon>Paenibacillaceae</taxon>
        <taxon>Paenibacillus</taxon>
    </lineage>
</organism>
<evidence type="ECO:0000313" key="10">
    <source>
        <dbReference type="Proteomes" id="UP000490800"/>
    </source>
</evidence>
<dbReference type="InterPro" id="IPR000522">
    <property type="entry name" value="ABC_transptr_permease_BtuC"/>
</dbReference>
<keyword evidence="5 8" id="KW-0812">Transmembrane</keyword>
<dbReference type="GO" id="GO:0022857">
    <property type="term" value="F:transmembrane transporter activity"/>
    <property type="evidence" value="ECO:0007669"/>
    <property type="project" value="InterPro"/>
</dbReference>
<comment type="similarity">
    <text evidence="2">Belongs to the binding-protein-dependent transport system permease family. FecCD subfamily.</text>
</comment>
<keyword evidence="6 8" id="KW-1133">Transmembrane helix</keyword>
<keyword evidence="4" id="KW-1003">Cell membrane</keyword>
<feature type="transmembrane region" description="Helical" evidence="8">
    <location>
        <begin position="238"/>
        <end position="265"/>
    </location>
</feature>
<evidence type="ECO:0000256" key="7">
    <source>
        <dbReference type="ARBA" id="ARBA00023136"/>
    </source>
</evidence>
<dbReference type="FunFam" id="1.10.3470.10:FF:000001">
    <property type="entry name" value="Vitamin B12 ABC transporter permease BtuC"/>
    <property type="match status" value="1"/>
</dbReference>
<dbReference type="RefSeq" id="WP_157336401.1">
    <property type="nucleotide sequence ID" value="NZ_RHLK01000007.1"/>
</dbReference>
<dbReference type="GO" id="GO:0033214">
    <property type="term" value="P:siderophore-iron import into cell"/>
    <property type="evidence" value="ECO:0007669"/>
    <property type="project" value="TreeGrafter"/>
</dbReference>
<evidence type="ECO:0000313" key="9">
    <source>
        <dbReference type="EMBL" id="MVP00691.1"/>
    </source>
</evidence>
<evidence type="ECO:0000256" key="4">
    <source>
        <dbReference type="ARBA" id="ARBA00022475"/>
    </source>
</evidence>
<feature type="transmembrane region" description="Helical" evidence="8">
    <location>
        <begin position="277"/>
        <end position="295"/>
    </location>
</feature>
<dbReference type="EMBL" id="RHLK01000007">
    <property type="protein sequence ID" value="MVP00691.1"/>
    <property type="molecule type" value="Genomic_DNA"/>
</dbReference>
<dbReference type="PANTHER" id="PTHR30472:SF24">
    <property type="entry name" value="FERRIC ENTEROBACTIN TRANSPORT SYSTEM PERMEASE PROTEIN FEPG"/>
    <property type="match status" value="1"/>
</dbReference>
<feature type="transmembrane region" description="Helical" evidence="8">
    <location>
        <begin position="192"/>
        <end position="213"/>
    </location>
</feature>
<dbReference type="CDD" id="cd06550">
    <property type="entry name" value="TM_ABC_iron-siderophores_like"/>
    <property type="match status" value="1"/>
</dbReference>
<feature type="transmembrane region" description="Helical" evidence="8">
    <location>
        <begin position="62"/>
        <end position="82"/>
    </location>
</feature>
<accession>A0A7X3FJ28</accession>
<protein>
    <submittedName>
        <fullName evidence="9">Iron chelate uptake ABC transporter family permease subunit</fullName>
    </submittedName>
</protein>